<dbReference type="RefSeq" id="WP_115219422.1">
    <property type="nucleotide sequence ID" value="NZ_UHIA01000004.1"/>
</dbReference>
<dbReference type="EC" id="1.-.-.-" evidence="2"/>
<organism evidence="2 3">
    <name type="scientific">Suttonella indologenes</name>
    <dbReference type="NCBI Taxonomy" id="13276"/>
    <lineage>
        <taxon>Bacteria</taxon>
        <taxon>Pseudomonadati</taxon>
        <taxon>Pseudomonadota</taxon>
        <taxon>Gammaproteobacteria</taxon>
        <taxon>Cardiobacteriales</taxon>
        <taxon>Cardiobacteriaceae</taxon>
        <taxon>Suttonella</taxon>
    </lineage>
</organism>
<dbReference type="AlphaFoldDB" id="A0A380N1E4"/>
<dbReference type="SUPFAM" id="SSF51735">
    <property type="entry name" value="NAD(P)-binding Rossmann-fold domains"/>
    <property type="match status" value="1"/>
</dbReference>
<gene>
    <name evidence="2" type="primary">yciK</name>
    <name evidence="2" type="ORF">NCTC10717_02381</name>
</gene>
<proteinExistence type="inferred from homology"/>
<evidence type="ECO:0000313" key="3">
    <source>
        <dbReference type="Proteomes" id="UP000254575"/>
    </source>
</evidence>
<keyword evidence="3" id="KW-1185">Reference proteome</keyword>
<dbReference type="Proteomes" id="UP000254575">
    <property type="component" value="Unassembled WGS sequence"/>
</dbReference>
<dbReference type="Gene3D" id="3.40.50.720">
    <property type="entry name" value="NAD(P)-binding Rossmann-like Domain"/>
    <property type="match status" value="1"/>
</dbReference>
<dbReference type="EMBL" id="UHIA01000004">
    <property type="protein sequence ID" value="SUO98625.1"/>
    <property type="molecule type" value="Genomic_DNA"/>
</dbReference>
<sequence length="229" mass="26035">MQDIRLITGACGRIGSTLARHWDTKAHLLLLDADPLALQRLDEELGGDHTLIPFDLWLSPPQHYQRLADMIREDYGRLDSLIHLAAYCGNLRPLFNTEAEDWLKALQVNLTAPLWLSQYLLPLLQQSAAPKLAFSVFNTLEEQAHYWHGFGIAQAALNRMIRDISEENGSYPNLAVCRIDTGWIESSLSRNIFPDGRPHWRQAEDIMPLFDRILDAPAGQLTEISHEQC</sequence>
<comment type="similarity">
    <text evidence="1">Belongs to the short-chain dehydrogenases/reductases (SDR) family.</text>
</comment>
<keyword evidence="2" id="KW-0560">Oxidoreductase</keyword>
<dbReference type="GO" id="GO:0016616">
    <property type="term" value="F:oxidoreductase activity, acting on the CH-OH group of donors, NAD or NADP as acceptor"/>
    <property type="evidence" value="ECO:0007669"/>
    <property type="project" value="TreeGrafter"/>
</dbReference>
<evidence type="ECO:0000256" key="1">
    <source>
        <dbReference type="ARBA" id="ARBA00006484"/>
    </source>
</evidence>
<evidence type="ECO:0000313" key="2">
    <source>
        <dbReference type="EMBL" id="SUO98625.1"/>
    </source>
</evidence>
<dbReference type="PANTHER" id="PTHR42760:SF78">
    <property type="entry name" value="3-OXOACYL-[ACYL-CARRIER-PROTEIN] REDUCTASE [NADH]"/>
    <property type="match status" value="1"/>
</dbReference>
<dbReference type="InterPro" id="IPR036291">
    <property type="entry name" value="NAD(P)-bd_dom_sf"/>
</dbReference>
<dbReference type="Pfam" id="PF13561">
    <property type="entry name" value="adh_short_C2"/>
    <property type="match status" value="1"/>
</dbReference>
<dbReference type="OrthoDB" id="9790785at2"/>
<protein>
    <submittedName>
        <fullName evidence="2">Uncharacterized oxidoreductase yciK</fullName>
        <ecNumber evidence="2">1.-.-.-</ecNumber>
    </submittedName>
</protein>
<name>A0A380N1E4_9GAMM</name>
<dbReference type="PANTHER" id="PTHR42760">
    <property type="entry name" value="SHORT-CHAIN DEHYDROGENASES/REDUCTASES FAMILY MEMBER"/>
    <property type="match status" value="1"/>
</dbReference>
<accession>A0A380N1E4</accession>
<reference evidence="2 3" key="1">
    <citation type="submission" date="2018-06" db="EMBL/GenBank/DDBJ databases">
        <authorList>
            <consortium name="Pathogen Informatics"/>
            <person name="Doyle S."/>
        </authorList>
    </citation>
    <scope>NUCLEOTIDE SEQUENCE [LARGE SCALE GENOMIC DNA]</scope>
    <source>
        <strain evidence="2 3">NCTC10717</strain>
    </source>
</reference>
<dbReference type="PRINTS" id="PR00081">
    <property type="entry name" value="GDHRDH"/>
</dbReference>
<dbReference type="InterPro" id="IPR002347">
    <property type="entry name" value="SDR_fam"/>
</dbReference>